<evidence type="ECO:0000313" key="3">
    <source>
        <dbReference type="Proteomes" id="UP000612899"/>
    </source>
</evidence>
<name>A0A8J3Q246_9ACTN</name>
<evidence type="ECO:0000313" key="2">
    <source>
        <dbReference type="EMBL" id="GIH02236.1"/>
    </source>
</evidence>
<dbReference type="AlphaFoldDB" id="A0A8J3Q246"/>
<dbReference type="Proteomes" id="UP000612899">
    <property type="component" value="Unassembled WGS sequence"/>
</dbReference>
<proteinExistence type="predicted"/>
<dbReference type="EMBL" id="BONY01000001">
    <property type="protein sequence ID" value="GIH02236.1"/>
    <property type="molecule type" value="Genomic_DNA"/>
</dbReference>
<accession>A0A8J3Q246</accession>
<keyword evidence="3" id="KW-1185">Reference proteome</keyword>
<reference evidence="2" key="1">
    <citation type="submission" date="2021-01" db="EMBL/GenBank/DDBJ databases">
        <title>Whole genome shotgun sequence of Rhizocola hellebori NBRC 109834.</title>
        <authorList>
            <person name="Komaki H."/>
            <person name="Tamura T."/>
        </authorList>
    </citation>
    <scope>NUCLEOTIDE SEQUENCE</scope>
    <source>
        <strain evidence="2">NBRC 109834</strain>
    </source>
</reference>
<protein>
    <submittedName>
        <fullName evidence="2">Uncharacterized protein</fullName>
    </submittedName>
</protein>
<organism evidence="2 3">
    <name type="scientific">Rhizocola hellebori</name>
    <dbReference type="NCBI Taxonomy" id="1392758"/>
    <lineage>
        <taxon>Bacteria</taxon>
        <taxon>Bacillati</taxon>
        <taxon>Actinomycetota</taxon>
        <taxon>Actinomycetes</taxon>
        <taxon>Micromonosporales</taxon>
        <taxon>Micromonosporaceae</taxon>
        <taxon>Rhizocola</taxon>
    </lineage>
</organism>
<comment type="caution">
    <text evidence="2">The sequence shown here is derived from an EMBL/GenBank/DDBJ whole genome shotgun (WGS) entry which is preliminary data.</text>
</comment>
<feature type="region of interest" description="Disordered" evidence="1">
    <location>
        <begin position="23"/>
        <end position="42"/>
    </location>
</feature>
<evidence type="ECO:0000256" key="1">
    <source>
        <dbReference type="SAM" id="MobiDB-lite"/>
    </source>
</evidence>
<gene>
    <name evidence="2" type="ORF">Rhe02_03030</name>
</gene>
<sequence>MPFSFTAIGQPGVPAYEAGAEVPGDQWPDLPDDSAVWTPPVCDDDPDHLLRLAREQRGE</sequence>